<evidence type="ECO:0000256" key="11">
    <source>
        <dbReference type="ARBA" id="ARBA00022679"/>
    </source>
</evidence>
<evidence type="ECO:0000256" key="24">
    <source>
        <dbReference type="ARBA" id="ARBA00048679"/>
    </source>
</evidence>
<evidence type="ECO:0000256" key="7">
    <source>
        <dbReference type="ARBA" id="ARBA00022475"/>
    </source>
</evidence>
<evidence type="ECO:0000256" key="15">
    <source>
        <dbReference type="ARBA" id="ARBA00022741"/>
    </source>
</evidence>
<comment type="function">
    <text evidence="26">The processed protein kinase Xa21 chain released by protein cleavage after X.oryzae pv. oryzae protein Ax21 detection translocates into the nucleus where it can bind and regulate WRKY62, a transcription factor. Confers resistance to the bacterial pathogen X.oryzae pv. oryzae (Xoo).</text>
</comment>
<keyword evidence="21" id="KW-0675">Receptor</keyword>
<dbReference type="Pfam" id="PF00560">
    <property type="entry name" value="LRR_1"/>
    <property type="match status" value="6"/>
</dbReference>
<keyword evidence="8" id="KW-0723">Serine/threonine-protein kinase</keyword>
<dbReference type="Gene3D" id="3.80.10.10">
    <property type="entry name" value="Ribonuclease Inhibitor"/>
    <property type="match status" value="2"/>
</dbReference>
<evidence type="ECO:0000256" key="25">
    <source>
        <dbReference type="ARBA" id="ARBA00054320"/>
    </source>
</evidence>
<evidence type="ECO:0000256" key="3">
    <source>
        <dbReference type="ARBA" id="ARBA00004162"/>
    </source>
</evidence>
<dbReference type="PANTHER" id="PTHR27008:SF537">
    <property type="entry name" value="OS11G0173432 PROTEIN"/>
    <property type="match status" value="1"/>
</dbReference>
<evidence type="ECO:0000256" key="19">
    <source>
        <dbReference type="ARBA" id="ARBA00022989"/>
    </source>
</evidence>
<evidence type="ECO:0000256" key="26">
    <source>
        <dbReference type="ARBA" id="ARBA00056628"/>
    </source>
</evidence>
<keyword evidence="9" id="KW-0597">Phosphoprotein</keyword>
<dbReference type="Pfam" id="PF13855">
    <property type="entry name" value="LRR_8"/>
    <property type="match status" value="1"/>
</dbReference>
<keyword evidence="11" id="KW-0808">Transferase</keyword>
<dbReference type="FunFam" id="3.80.10.10:FF:000317">
    <property type="entry name" value="Inactive leucine-rich repeat receptor-like protein kinase"/>
    <property type="match status" value="1"/>
</dbReference>
<comment type="cofactor">
    <cofactor evidence="1">
        <name>Mn(2+)</name>
        <dbReference type="ChEBI" id="CHEBI:29035"/>
    </cofactor>
</comment>
<comment type="similarity">
    <text evidence="5">Belongs to the protein kinase superfamily. Ser/Thr protein kinase family.</text>
</comment>
<evidence type="ECO:0000256" key="6">
    <source>
        <dbReference type="ARBA" id="ARBA00012513"/>
    </source>
</evidence>
<keyword evidence="10" id="KW-0433">Leucine-rich repeat</keyword>
<name>A0A0E0F2Z5_9ORYZ</name>
<feature type="binding site" evidence="28">
    <location>
        <position position="817"/>
    </location>
    <ligand>
        <name>ATP</name>
        <dbReference type="ChEBI" id="CHEBI:30616"/>
    </ligand>
</feature>
<dbReference type="Gene3D" id="1.10.510.10">
    <property type="entry name" value="Transferase(Phosphotransferase) domain 1"/>
    <property type="match status" value="1"/>
</dbReference>
<evidence type="ECO:0000256" key="21">
    <source>
        <dbReference type="ARBA" id="ARBA00023170"/>
    </source>
</evidence>
<evidence type="ECO:0000256" key="5">
    <source>
        <dbReference type="ARBA" id="ARBA00008684"/>
    </source>
</evidence>
<dbReference type="PANTHER" id="PTHR27008">
    <property type="entry name" value="OS04G0122200 PROTEIN"/>
    <property type="match status" value="1"/>
</dbReference>
<evidence type="ECO:0000256" key="13">
    <source>
        <dbReference type="ARBA" id="ARBA00022729"/>
    </source>
</evidence>
<dbReference type="SUPFAM" id="SSF52058">
    <property type="entry name" value="L domain-like"/>
    <property type="match status" value="1"/>
</dbReference>
<dbReference type="SUPFAM" id="SSF56112">
    <property type="entry name" value="Protein kinase-like (PK-like)"/>
    <property type="match status" value="1"/>
</dbReference>
<evidence type="ECO:0000256" key="12">
    <source>
        <dbReference type="ARBA" id="ARBA00022692"/>
    </source>
</evidence>
<evidence type="ECO:0000256" key="2">
    <source>
        <dbReference type="ARBA" id="ARBA00001946"/>
    </source>
</evidence>
<dbReference type="EC" id="2.7.11.1" evidence="6"/>
<dbReference type="GO" id="GO:0005524">
    <property type="term" value="F:ATP binding"/>
    <property type="evidence" value="ECO:0007669"/>
    <property type="project" value="UniProtKB-UniRule"/>
</dbReference>
<dbReference type="FunFam" id="3.30.200.20:FF:000432">
    <property type="entry name" value="LRR receptor-like serine/threonine-protein kinase EFR"/>
    <property type="match status" value="1"/>
</dbReference>
<evidence type="ECO:0000256" key="8">
    <source>
        <dbReference type="ARBA" id="ARBA00022527"/>
    </source>
</evidence>
<dbReference type="InterPro" id="IPR000719">
    <property type="entry name" value="Prot_kinase_dom"/>
</dbReference>
<dbReference type="PROSITE" id="PS50011">
    <property type="entry name" value="PROTEIN_KINASE_DOM"/>
    <property type="match status" value="1"/>
</dbReference>
<dbReference type="Pfam" id="PF08263">
    <property type="entry name" value="LRRNT_2"/>
    <property type="match status" value="1"/>
</dbReference>
<comment type="subcellular location">
    <subcellularLocation>
        <location evidence="3">Cell membrane</location>
        <topology evidence="3">Single-pass membrane protein</topology>
    </subcellularLocation>
    <subcellularLocation>
        <location evidence="4">Endoplasmic reticulum membrane</location>
        <topology evidence="4">Single-pass membrane protein</topology>
    </subcellularLocation>
</comment>
<comment type="function">
    <text evidence="25">Receptor kinase that detects X.oryzae pv. oryzae protein Ax21 to promote innate immunity. Following X.oryzae pv. oryzae protein Ax21 detection, undergoes cleavage, releasing the processed protein kinase Xa21 chain.</text>
</comment>
<dbReference type="Gene3D" id="3.30.200.20">
    <property type="entry name" value="Phosphorylase Kinase, domain 1"/>
    <property type="match status" value="1"/>
</dbReference>
<dbReference type="InterPro" id="IPR003591">
    <property type="entry name" value="Leu-rich_rpt_typical-subtyp"/>
</dbReference>
<dbReference type="Pfam" id="PF00069">
    <property type="entry name" value="Pkinase"/>
    <property type="match status" value="1"/>
</dbReference>
<keyword evidence="16" id="KW-0418">Kinase</keyword>
<dbReference type="GO" id="GO:0004674">
    <property type="term" value="F:protein serine/threonine kinase activity"/>
    <property type="evidence" value="ECO:0007669"/>
    <property type="project" value="UniProtKB-KW"/>
</dbReference>
<keyword evidence="17" id="KW-0256">Endoplasmic reticulum</keyword>
<evidence type="ECO:0000256" key="16">
    <source>
        <dbReference type="ARBA" id="ARBA00022777"/>
    </source>
</evidence>
<keyword evidence="22" id="KW-0325">Glycoprotein</keyword>
<keyword evidence="33" id="KW-1185">Reference proteome</keyword>
<feature type="domain" description="Protein kinase" evidence="31">
    <location>
        <begin position="788"/>
        <end position="1097"/>
    </location>
</feature>
<keyword evidence="7" id="KW-1003">Cell membrane</keyword>
<dbReference type="Gramene" id="OMERI11G03990.2">
    <property type="protein sequence ID" value="OMERI11G03990.2"/>
    <property type="gene ID" value="OMERI11G03990"/>
</dbReference>
<dbReference type="SUPFAM" id="SSF52047">
    <property type="entry name" value="RNI-like"/>
    <property type="match status" value="1"/>
</dbReference>
<evidence type="ECO:0000256" key="20">
    <source>
        <dbReference type="ARBA" id="ARBA00023136"/>
    </source>
</evidence>
<keyword evidence="18 28" id="KW-0067">ATP-binding</keyword>
<dbReference type="PROSITE" id="PS00107">
    <property type="entry name" value="PROTEIN_KINASE_ATP"/>
    <property type="match status" value="1"/>
</dbReference>
<dbReference type="FunFam" id="1.10.510.10:FF:000358">
    <property type="entry name" value="Putative leucine-rich repeat receptor-like serine/threonine-protein kinase"/>
    <property type="match status" value="1"/>
</dbReference>
<evidence type="ECO:0000256" key="18">
    <source>
        <dbReference type="ARBA" id="ARBA00022840"/>
    </source>
</evidence>
<dbReference type="EnsemblPlants" id="OMERI11G03990.2">
    <property type="protein sequence ID" value="OMERI11G03990.2"/>
    <property type="gene ID" value="OMERI11G03990"/>
</dbReference>
<keyword evidence="12 30" id="KW-0812">Transmembrane</keyword>
<evidence type="ECO:0000256" key="9">
    <source>
        <dbReference type="ARBA" id="ARBA00022553"/>
    </source>
</evidence>
<dbReference type="InterPro" id="IPR011009">
    <property type="entry name" value="Kinase-like_dom_sf"/>
</dbReference>
<dbReference type="InterPro" id="IPR013210">
    <property type="entry name" value="LRR_N_plant-typ"/>
</dbReference>
<dbReference type="PROSITE" id="PS00108">
    <property type="entry name" value="PROTEIN_KINASE_ST"/>
    <property type="match status" value="1"/>
</dbReference>
<proteinExistence type="inferred from homology"/>
<dbReference type="SMART" id="SM00220">
    <property type="entry name" value="S_TKc"/>
    <property type="match status" value="1"/>
</dbReference>
<comment type="catalytic activity">
    <reaction evidence="23">
        <text>L-threonyl-[protein] + ATP = O-phospho-L-threonyl-[protein] + ADP + H(+)</text>
        <dbReference type="Rhea" id="RHEA:46608"/>
        <dbReference type="Rhea" id="RHEA-COMP:11060"/>
        <dbReference type="Rhea" id="RHEA-COMP:11605"/>
        <dbReference type="ChEBI" id="CHEBI:15378"/>
        <dbReference type="ChEBI" id="CHEBI:30013"/>
        <dbReference type="ChEBI" id="CHEBI:30616"/>
        <dbReference type="ChEBI" id="CHEBI:61977"/>
        <dbReference type="ChEBI" id="CHEBI:456216"/>
        <dbReference type="EC" id="2.7.11.1"/>
    </reaction>
</comment>
<dbReference type="Proteomes" id="UP000008021">
    <property type="component" value="Chromosome 11"/>
</dbReference>
<dbReference type="STRING" id="40149.A0A0E0F2Z5"/>
<dbReference type="InterPro" id="IPR001611">
    <property type="entry name" value="Leu-rich_rpt"/>
</dbReference>
<feature type="compositionally biased region" description="Basic residues" evidence="29">
    <location>
        <begin position="12"/>
        <end position="22"/>
    </location>
</feature>
<organism evidence="32">
    <name type="scientific">Oryza meridionalis</name>
    <dbReference type="NCBI Taxonomy" id="40149"/>
    <lineage>
        <taxon>Eukaryota</taxon>
        <taxon>Viridiplantae</taxon>
        <taxon>Streptophyta</taxon>
        <taxon>Embryophyta</taxon>
        <taxon>Tracheophyta</taxon>
        <taxon>Spermatophyta</taxon>
        <taxon>Magnoliopsida</taxon>
        <taxon>Liliopsida</taxon>
        <taxon>Poales</taxon>
        <taxon>Poaceae</taxon>
        <taxon>BOP clade</taxon>
        <taxon>Oryzoideae</taxon>
        <taxon>Oryzeae</taxon>
        <taxon>Oryzinae</taxon>
        <taxon>Oryza</taxon>
    </lineage>
</organism>
<evidence type="ECO:0000256" key="22">
    <source>
        <dbReference type="ARBA" id="ARBA00023180"/>
    </source>
</evidence>
<keyword evidence="20 30" id="KW-0472">Membrane</keyword>
<evidence type="ECO:0000256" key="28">
    <source>
        <dbReference type="PROSITE-ProRule" id="PRU10141"/>
    </source>
</evidence>
<keyword evidence="13" id="KW-0732">Signal</keyword>
<evidence type="ECO:0000313" key="33">
    <source>
        <dbReference type="Proteomes" id="UP000008021"/>
    </source>
</evidence>
<dbReference type="GO" id="GO:0005886">
    <property type="term" value="C:plasma membrane"/>
    <property type="evidence" value="ECO:0007669"/>
    <property type="project" value="UniProtKB-SubCell"/>
</dbReference>
<dbReference type="SMART" id="SM00369">
    <property type="entry name" value="LRR_TYP"/>
    <property type="match status" value="6"/>
</dbReference>
<evidence type="ECO:0000256" key="27">
    <source>
        <dbReference type="ARBA" id="ARBA00072040"/>
    </source>
</evidence>
<dbReference type="AlphaFoldDB" id="A0A0E0F2Z5"/>
<comment type="catalytic activity">
    <reaction evidence="24">
        <text>L-seryl-[protein] + ATP = O-phospho-L-seryl-[protein] + ADP + H(+)</text>
        <dbReference type="Rhea" id="RHEA:17989"/>
        <dbReference type="Rhea" id="RHEA-COMP:9863"/>
        <dbReference type="Rhea" id="RHEA-COMP:11604"/>
        <dbReference type="ChEBI" id="CHEBI:15378"/>
        <dbReference type="ChEBI" id="CHEBI:29999"/>
        <dbReference type="ChEBI" id="CHEBI:30616"/>
        <dbReference type="ChEBI" id="CHEBI:83421"/>
        <dbReference type="ChEBI" id="CHEBI:456216"/>
        <dbReference type="EC" id="2.7.11.1"/>
    </reaction>
</comment>
<feature type="transmembrane region" description="Helical" evidence="30">
    <location>
        <begin position="731"/>
        <end position="755"/>
    </location>
</feature>
<reference evidence="32" key="2">
    <citation type="submission" date="2018-05" db="EMBL/GenBank/DDBJ databases">
        <title>OmerRS3 (Oryza meridionalis Reference Sequence Version 3).</title>
        <authorList>
            <person name="Zhang J."/>
            <person name="Kudrna D."/>
            <person name="Lee S."/>
            <person name="Talag J."/>
            <person name="Welchert J."/>
            <person name="Wing R.A."/>
        </authorList>
    </citation>
    <scope>NUCLEOTIDE SEQUENCE [LARGE SCALE GENOMIC DNA]</scope>
    <source>
        <strain evidence="32">cv. OR44</strain>
    </source>
</reference>
<dbReference type="InterPro" id="IPR017441">
    <property type="entry name" value="Protein_kinase_ATP_BS"/>
</dbReference>
<keyword evidence="14" id="KW-0677">Repeat</keyword>
<evidence type="ECO:0000256" key="29">
    <source>
        <dbReference type="SAM" id="MobiDB-lite"/>
    </source>
</evidence>
<keyword evidence="15 28" id="KW-0547">Nucleotide-binding</keyword>
<dbReference type="InterPro" id="IPR051809">
    <property type="entry name" value="Plant_receptor-like_S/T_kinase"/>
</dbReference>
<accession>A0A0E0F2Z5</accession>
<evidence type="ECO:0000256" key="4">
    <source>
        <dbReference type="ARBA" id="ARBA00004389"/>
    </source>
</evidence>
<evidence type="ECO:0000256" key="17">
    <source>
        <dbReference type="ARBA" id="ARBA00022824"/>
    </source>
</evidence>
<dbReference type="InterPro" id="IPR032675">
    <property type="entry name" value="LRR_dom_sf"/>
</dbReference>
<feature type="region of interest" description="Disordered" evidence="29">
    <location>
        <begin position="1"/>
        <end position="25"/>
    </location>
</feature>
<evidence type="ECO:0000259" key="31">
    <source>
        <dbReference type="PROSITE" id="PS50011"/>
    </source>
</evidence>
<comment type="cofactor">
    <cofactor evidence="2">
        <name>Mg(2+)</name>
        <dbReference type="ChEBI" id="CHEBI:18420"/>
    </cofactor>
</comment>
<reference evidence="32" key="1">
    <citation type="submission" date="2015-04" db="UniProtKB">
        <authorList>
            <consortium name="EnsemblPlants"/>
        </authorList>
    </citation>
    <scope>IDENTIFICATION</scope>
</reference>
<evidence type="ECO:0000256" key="1">
    <source>
        <dbReference type="ARBA" id="ARBA00001936"/>
    </source>
</evidence>
<evidence type="ECO:0000256" key="10">
    <source>
        <dbReference type="ARBA" id="ARBA00022614"/>
    </source>
</evidence>
<dbReference type="FunFam" id="3.80.10.10:FF:000095">
    <property type="entry name" value="LRR receptor-like serine/threonine-protein kinase GSO1"/>
    <property type="match status" value="1"/>
</dbReference>
<dbReference type="GO" id="GO:0005789">
    <property type="term" value="C:endoplasmic reticulum membrane"/>
    <property type="evidence" value="ECO:0007669"/>
    <property type="project" value="UniProtKB-SubCell"/>
</dbReference>
<evidence type="ECO:0000256" key="14">
    <source>
        <dbReference type="ARBA" id="ARBA00022737"/>
    </source>
</evidence>
<dbReference type="InterPro" id="IPR008271">
    <property type="entry name" value="Ser/Thr_kinase_AS"/>
</dbReference>
<evidence type="ECO:0000313" key="32">
    <source>
        <dbReference type="EnsemblPlants" id="OMERI11G03990.2"/>
    </source>
</evidence>
<sequence>MGSVDPLDGKPNRRRRPIHRRPAAGSHLGLGGRWVMLGGGREVEDSFDPCFTDAHTVSPSRTSTPRLLPPRHSAGGVALRGHIADATALTATKIKQPTMATKLAAGCTLSLELVMKITAIGLFLLVLIASCPVQIFCSSSYGNETDKLSLLEFKKAISLDPQQALISWNDTNHFCSWEGVLCRKKTPLRVISLDLSKRGEIPLSLGHLHHLQTLYLSNNTFKGRVPDFTNSSNLKMLLLNGNHLVGQLNNNVPPHLQGLELSFNNLTGTIPSSLANITGLRLLSFMSNNIKGNIPNEFSKFVTMEFLAVSGNMLSGRFPQAILNISTLTNLYLTLNHLSGEVPSDLLDSLPNLQKLLLAHNLFRGHIPRSLGNTSNLHLLDISNNNFTGIVPSSIGKVTKLSWLNTEFNQLQAHKKEDWEFMNSLANCSRLHVLSMGNNRLEGHLPSSLGNLSAHLRQLIFSGNQISGIFPSGVEHLSDLNSLGLDDNELTGSLPEWLGNLKKLQKLTLQNNNFTGFIPSSVSNLSQLAVLGLYSNKLEGHIPSLVNLQMLQLLLISSNNLHGSIPKEIFSIPSIIAIDLSFNNLDGQLPTEIGNAKQLVSLGLSSNKLFGDIPNSLVSCESLEYIAFDSNILSGGIPTSLGSIGGLTAIDFSHNNLTGSIPGSLGNLQFLEQLDLSFNHLKGEIPTKGIFKNATAFRIDGNQGLCGGPPELHLQACPIMALVSSKHKKSIILKVVIPIASIVSISMVILIVLMWRRKQNRKSLSLPSFARHLPQVSYNMLFRATGGFSTSNLIGKGRYSYVYRGKLFEDDNMVAVKVFNLETRGAQKSFIAECNTLRNVRHRNLVPILTACASIDSKGNDFKALVYEFMGRGDLHALLHSTQNDENTSYLNHITLAQRISIVVDVSDALEYLHHNNQGTIVHCDLKPSNILLDDDMIAHVADFGLARFKTGSSTPSLGDSSSTYSLAIKGTIGYIAPECLEGGQVSTASDVFSFGVVLLELFIRRRPTDDMFMDGLSIAKHVEMNFPDRILEIVDPQLQHELDLCQETPMAVKEKGIHCLRSVLNIGLCCTKTTPIERISMQEVAAKLHGIKDSYLRGN</sequence>
<evidence type="ECO:0000256" key="23">
    <source>
        <dbReference type="ARBA" id="ARBA00047899"/>
    </source>
</evidence>
<protein>
    <recommendedName>
        <fullName evidence="27">Receptor kinase-like protein Xa21</fullName>
        <ecNumber evidence="6">2.7.11.1</ecNumber>
    </recommendedName>
</protein>
<evidence type="ECO:0000256" key="30">
    <source>
        <dbReference type="SAM" id="Phobius"/>
    </source>
</evidence>
<keyword evidence="19 30" id="KW-1133">Transmembrane helix</keyword>